<keyword evidence="8" id="KW-1185">Reference proteome</keyword>
<dbReference type="Pfam" id="PF00610">
    <property type="entry name" value="DEP"/>
    <property type="match status" value="1"/>
</dbReference>
<dbReference type="InterPro" id="IPR036390">
    <property type="entry name" value="WH_DNA-bd_sf"/>
</dbReference>
<dbReference type="GO" id="GO:0010508">
    <property type="term" value="P:positive regulation of autophagy"/>
    <property type="evidence" value="ECO:0007669"/>
    <property type="project" value="TreeGrafter"/>
</dbReference>
<evidence type="ECO:0000256" key="5">
    <source>
        <dbReference type="SAM" id="MobiDB-lite"/>
    </source>
</evidence>
<dbReference type="Pfam" id="PF12257">
    <property type="entry name" value="IML1"/>
    <property type="match status" value="1"/>
</dbReference>
<dbReference type="InterPro" id="IPR000591">
    <property type="entry name" value="DEP_dom"/>
</dbReference>
<comment type="subcellular location">
    <subcellularLocation>
        <location evidence="1">Vacuole membrane</location>
        <topology evidence="1">Peripheral membrane protein</topology>
    </subcellularLocation>
</comment>
<dbReference type="GO" id="GO:1990130">
    <property type="term" value="C:GATOR1 complex"/>
    <property type="evidence" value="ECO:0007669"/>
    <property type="project" value="TreeGrafter"/>
</dbReference>
<dbReference type="PANTHER" id="PTHR13179:SF8">
    <property type="entry name" value="GATOR COMPLEX PROTEIN DEPDC5"/>
    <property type="match status" value="1"/>
</dbReference>
<dbReference type="Pfam" id="PF19418">
    <property type="entry name" value="DEPDC5_CTD"/>
    <property type="match status" value="1"/>
</dbReference>
<feature type="region of interest" description="Disordered" evidence="5">
    <location>
        <begin position="1840"/>
        <end position="1869"/>
    </location>
</feature>
<dbReference type="GO" id="GO:1904262">
    <property type="term" value="P:negative regulation of TORC1 signaling"/>
    <property type="evidence" value="ECO:0007669"/>
    <property type="project" value="TreeGrafter"/>
</dbReference>
<evidence type="ECO:0000256" key="1">
    <source>
        <dbReference type="ARBA" id="ARBA00004148"/>
    </source>
</evidence>
<feature type="compositionally biased region" description="Low complexity" evidence="5">
    <location>
        <begin position="34"/>
        <end position="48"/>
    </location>
</feature>
<organism evidence="7 8">
    <name type="scientific">Epichloe festucae (strain Fl1)</name>
    <dbReference type="NCBI Taxonomy" id="877507"/>
    <lineage>
        <taxon>Eukaryota</taxon>
        <taxon>Fungi</taxon>
        <taxon>Dikarya</taxon>
        <taxon>Ascomycota</taxon>
        <taxon>Pezizomycotina</taxon>
        <taxon>Sordariomycetes</taxon>
        <taxon>Hypocreomycetidae</taxon>
        <taxon>Hypocreales</taxon>
        <taxon>Clavicipitaceae</taxon>
        <taxon>Epichloe</taxon>
    </lineage>
</organism>
<evidence type="ECO:0000256" key="2">
    <source>
        <dbReference type="ARBA" id="ARBA00005643"/>
    </source>
</evidence>
<dbReference type="CDD" id="cd04449">
    <property type="entry name" value="DEP_DEPDC5-like"/>
    <property type="match status" value="1"/>
</dbReference>
<dbReference type="OrthoDB" id="39497at2759"/>
<feature type="region of interest" description="Disordered" evidence="5">
    <location>
        <begin position="842"/>
        <end position="896"/>
    </location>
</feature>
<evidence type="ECO:0000313" key="8">
    <source>
        <dbReference type="Proteomes" id="UP000594364"/>
    </source>
</evidence>
<dbReference type="InterPro" id="IPR036388">
    <property type="entry name" value="WH-like_DNA-bd_sf"/>
</dbReference>
<feature type="compositionally biased region" description="Basic and acidic residues" evidence="5">
    <location>
        <begin position="1385"/>
        <end position="1411"/>
    </location>
</feature>
<feature type="compositionally biased region" description="Basic and acidic residues" evidence="5">
    <location>
        <begin position="731"/>
        <end position="744"/>
    </location>
</feature>
<feature type="compositionally biased region" description="Low complexity" evidence="5">
    <location>
        <begin position="842"/>
        <end position="877"/>
    </location>
</feature>
<dbReference type="Gene3D" id="1.10.10.10">
    <property type="entry name" value="Winged helix-like DNA-binding domain superfamily/Winged helix DNA-binding domain"/>
    <property type="match status" value="1"/>
</dbReference>
<dbReference type="SUPFAM" id="SSF46785">
    <property type="entry name" value="Winged helix' DNA-binding domain"/>
    <property type="match status" value="1"/>
</dbReference>
<feature type="domain" description="DEP" evidence="6">
    <location>
        <begin position="1330"/>
        <end position="1434"/>
    </location>
</feature>
<evidence type="ECO:0000256" key="4">
    <source>
        <dbReference type="ARBA" id="ARBA00021881"/>
    </source>
</evidence>
<feature type="region of interest" description="Disordered" evidence="5">
    <location>
        <begin position="716"/>
        <end position="753"/>
    </location>
</feature>
<proteinExistence type="inferred from homology"/>
<dbReference type="SMART" id="SM00049">
    <property type="entry name" value="DEP"/>
    <property type="match status" value="1"/>
</dbReference>
<sequence length="1897" mass="211772">MSRYAAPNPFGPRRGPRWSHLHQSTSVGFDRGSTESPSSPGSTSTRSTFQEDKRHKSERCCTISVNDGYSKDEALLNLDHFAGHVLPGMLMAIVPLKGDSKNNANGYGSVNKQVIEHLDHSRIAPSTSGDHEHDLGYTFIFVARDMTKEMKARHPDVEVHIARHIADAFGLKRGSQVLLRPVDNDHPAVEATHVEISFKDQYLSRADMWRLAIGELTQRTVYKGQSIFFLGTIKAQITAVYVNGQTVHSAFFAKNTRPIFRSESAKYVLFIQMAREMWDFDPEASGEIMFNKVVNGFLPALFKRWAVLKVKHLVSIVLFARVEYDTGISADLVNSSSLNEYYTGLQPSGDRRPYKDFYRVVVSEMASVEWTTILYQLKKEFNYFRRDISLHHQTAKAFNHAPSEDEKGKDGVPSPIKAESSLSIYGNVLEAINMAASQFAHDYIDRDLTRTGISITVITPGPGVFEVDYETLRRTTEALVGNGIGLDLVCMGSMPLHSAPLFKYRNPQYSDDGRGGQGNALSRSLHSRDSTPNQPTPVIGSYKSFSGSFSPTKASNLAGRIETLALMGASEMYCYALPQWLHVSYWTGTSEDSLSYAGIALAVSNQVEQEDDGWFKVRCRMYDLQMQSILDANEIETAPLQTDPNYPTHSIQASAVTKRRMDRLGETLYVPSKNHPEALFDHVYGYQKFAPDKLARTGEKLLWKQLQEYDDAKAKPTIGRHHNHHRRLSKNKTELEDATRKQQTDDASALGTSLPERKAAAFLRSSRKLSLNTAELEKPILSTPKPATEAAQANTTSKKAYSIKKPKSMRQISLGQRGFGVAAPKVVTAEVKVETVSAAAVLSTNSRPSSNPRSLSDVRPSTPQTITSSPSSMSVPRQRSETIDTTIDGMPATPSIPISRDAFSRPSTAFSQVNVKSPSVLPANPAIRRERRPEDNDVRFSNALRAEDAQKVYTSKLRAGVVPELPSTLSPTTAITPWLTLLNPSNPESYRIDDTALYSRWQHVFPRTSDMKVQKWKTLCCPAAVPLTTEYFPSKAQFDAEYQRHPYNVDQNVDDDIVDEPKSRKEFMKELISMRFSQGFQVVVGPLVARAFGQKVIKIADIFSRDQPLDDGTNVFMSMGNTIHQLSCVNGTEVEVNIYLRKPTDSTPESQNFPSTYRPAIRTHLDSEYETRSIDILTPKPDRNWNTIDSYLAGHYDEMIDSLRFWRARFVLIPLSPRHLSISRAHTGDNPEELRIEGIKKLAQLWQRNRYVPPAERRFQAAVKRRSAIDIVYKTEDPSAVIAAELETLPLVENLEGSHRKKQLVTRKERFQRTNLNLAALADAMQQPVESGGVPLRNRRWHLRMHTAAFIGSDMATWLLDNFEDLDSREEAEELGNVLMVPNDPKYKEKEKDKDKEKEKDGTEGKSDKGRGLFVHVERRHNFRDGNYFYQIAPEFAKSRPGWFGGGGRRDVSSPAPPLSSDDSRDSPRPSIPRPPASNDAKSPASFDLPPGSSQALKNRPRVMLSKMIRYDVDPRKRSQRPERIDLHYDRLHNPDNCYHIRIGWMSATSKLVEDTLEIWEREASQYGLRLVQVPINEACRITETNPFRKPYLIQLAIRPPLERPEAYYDPNSLSLQAGPSKSFYQTAILKSFDFVLDMEAATNFPSDVDVRCSWGKPEFKYTQYIHRSGALLAQITNEGDFLVLANRLYNKRTSIARDKELRSQVVHPETSSSLPNTARAMSHIPSSYAAGHTMPAGGNASSSDASALIVSPQVRPAFPQFSPATRPVDAPVAGCKVPHHAALPEPEALKAELEVFCHSEAALTAFYKDVLEKGQQRPHGTPTSTATTHSMAGLESVPEASIPSLGLPPGVLGESSSGGNGHSASAMASMRMSSPMAFLRRGSVQYDGMGLGSKGK</sequence>
<dbReference type="InterPro" id="IPR027244">
    <property type="entry name" value="IML1"/>
</dbReference>
<dbReference type="GO" id="GO:0005774">
    <property type="term" value="C:vacuolar membrane"/>
    <property type="evidence" value="ECO:0007669"/>
    <property type="project" value="UniProtKB-SubCell"/>
</dbReference>
<feature type="compositionally biased region" description="Basic residues" evidence="5">
    <location>
        <begin position="718"/>
        <end position="730"/>
    </location>
</feature>
<comment type="similarity">
    <text evidence="2">Belongs to the IML1 family.</text>
</comment>
<feature type="region of interest" description="Disordered" evidence="5">
    <location>
        <begin position="1"/>
        <end position="57"/>
    </location>
</feature>
<dbReference type="PANTHER" id="PTHR13179">
    <property type="entry name" value="DEP DOMAIN CONTAINING PROTEIN 5"/>
    <property type="match status" value="1"/>
</dbReference>
<dbReference type="GO" id="GO:0005096">
    <property type="term" value="F:GTPase activator activity"/>
    <property type="evidence" value="ECO:0007669"/>
    <property type="project" value="InterPro"/>
</dbReference>
<dbReference type="InterPro" id="IPR048255">
    <property type="entry name" value="IML1_N"/>
</dbReference>
<feature type="region of interest" description="Disordered" evidence="5">
    <location>
        <begin position="1374"/>
        <end position="1413"/>
    </location>
</feature>
<feature type="region of interest" description="Disordered" evidence="5">
    <location>
        <begin position="1447"/>
        <end position="1501"/>
    </location>
</feature>
<accession>A0A7S9KMC3</accession>
<dbReference type="InterPro" id="IPR045838">
    <property type="entry name" value="DEPDC5_CTD"/>
</dbReference>
<reference evidence="7 8" key="1">
    <citation type="journal article" date="2018" name="PLoS Genet.">
        <title>Repeat elements organise 3D genome structure and mediate transcription in the filamentous fungus Epichloe festucae.</title>
        <authorList>
            <person name="Winter D.J."/>
            <person name="Ganley A.R.D."/>
            <person name="Young C.A."/>
            <person name="Liachko I."/>
            <person name="Schardl C.L."/>
            <person name="Dupont P.Y."/>
            <person name="Berry D."/>
            <person name="Ram A."/>
            <person name="Scott B."/>
            <person name="Cox M.P."/>
        </authorList>
    </citation>
    <scope>NUCLEOTIDE SEQUENCE [LARGE SCALE GENOMIC DNA]</scope>
    <source>
        <strain evidence="7 8">Fl1</strain>
    </source>
</reference>
<dbReference type="PROSITE" id="PS50186">
    <property type="entry name" value="DEP"/>
    <property type="match status" value="1"/>
</dbReference>
<evidence type="ECO:0000259" key="6">
    <source>
        <dbReference type="PROSITE" id="PS50186"/>
    </source>
</evidence>
<dbReference type="Proteomes" id="UP000594364">
    <property type="component" value="Chromosome 1"/>
</dbReference>
<dbReference type="GO" id="GO:0035556">
    <property type="term" value="P:intracellular signal transduction"/>
    <property type="evidence" value="ECO:0007669"/>
    <property type="project" value="InterPro"/>
</dbReference>
<protein>
    <recommendedName>
        <fullName evidence="3">Vacuolar membrane-associated protein IML1</fullName>
    </recommendedName>
    <alternativeName>
        <fullName evidence="4">Vacuolar membrane-associated protein iml1</fullName>
    </alternativeName>
</protein>
<gene>
    <name evidence="7" type="ORF">C2857_007405</name>
</gene>
<feature type="region of interest" description="Disordered" evidence="5">
    <location>
        <begin position="507"/>
        <end position="537"/>
    </location>
</feature>
<dbReference type="EMBL" id="CP031385">
    <property type="protein sequence ID" value="QPG94954.1"/>
    <property type="molecule type" value="Genomic_DNA"/>
</dbReference>
<evidence type="ECO:0000256" key="3">
    <source>
        <dbReference type="ARBA" id="ARBA00018529"/>
    </source>
</evidence>
<name>A0A7S9KMC3_EPIFF</name>
<evidence type="ECO:0000313" key="7">
    <source>
        <dbReference type="EMBL" id="QPG94954.1"/>
    </source>
</evidence>